<evidence type="ECO:0000313" key="3">
    <source>
        <dbReference type="Proteomes" id="UP000178996"/>
    </source>
</evidence>
<accession>A0A1G2H1S4</accession>
<evidence type="ECO:0000256" key="1">
    <source>
        <dbReference type="SAM" id="MobiDB-lite"/>
    </source>
</evidence>
<evidence type="ECO:0000313" key="2">
    <source>
        <dbReference type="EMBL" id="OGZ56403.1"/>
    </source>
</evidence>
<sequence>MKKVAHHVLIVYNLCTRCAYRKSPKISYTKPYVYYLSTKKEKEKTNPWFSKAETHERRKKDSFPEAGKGAETTRRVVEKYVSA</sequence>
<name>A0A1G2H1S4_9BACT</name>
<dbReference type="AlphaFoldDB" id="A0A1G2H1S4"/>
<reference evidence="2 3" key="1">
    <citation type="journal article" date="2016" name="Nat. Commun.">
        <title>Thousands of microbial genomes shed light on interconnected biogeochemical processes in an aquifer system.</title>
        <authorList>
            <person name="Anantharaman K."/>
            <person name="Brown C.T."/>
            <person name="Hug L.A."/>
            <person name="Sharon I."/>
            <person name="Castelle C.J."/>
            <person name="Probst A.J."/>
            <person name="Thomas B.C."/>
            <person name="Singh A."/>
            <person name="Wilkins M.J."/>
            <person name="Karaoz U."/>
            <person name="Brodie E.L."/>
            <person name="Williams K.H."/>
            <person name="Hubbard S.S."/>
            <person name="Banfield J.F."/>
        </authorList>
    </citation>
    <scope>NUCLEOTIDE SEQUENCE [LARGE SCALE GENOMIC DNA]</scope>
</reference>
<dbReference type="EMBL" id="MHOB01000052">
    <property type="protein sequence ID" value="OGZ56403.1"/>
    <property type="molecule type" value="Genomic_DNA"/>
</dbReference>
<organism evidence="2 3">
    <name type="scientific">Candidatus Ryanbacteria bacterium RIFCSPLOWO2_12_FULL_47_9c</name>
    <dbReference type="NCBI Taxonomy" id="1802131"/>
    <lineage>
        <taxon>Bacteria</taxon>
        <taxon>Candidatus Ryaniibacteriota</taxon>
    </lineage>
</organism>
<dbReference type="Proteomes" id="UP000178996">
    <property type="component" value="Unassembled WGS sequence"/>
</dbReference>
<protein>
    <submittedName>
        <fullName evidence="2">Uncharacterized protein</fullName>
    </submittedName>
</protein>
<proteinExistence type="predicted"/>
<gene>
    <name evidence="2" type="ORF">A3G60_00250</name>
</gene>
<feature type="compositionally biased region" description="Basic and acidic residues" evidence="1">
    <location>
        <begin position="52"/>
        <end position="63"/>
    </location>
</feature>
<comment type="caution">
    <text evidence="2">The sequence shown here is derived from an EMBL/GenBank/DDBJ whole genome shotgun (WGS) entry which is preliminary data.</text>
</comment>
<feature type="region of interest" description="Disordered" evidence="1">
    <location>
        <begin position="47"/>
        <end position="72"/>
    </location>
</feature>